<sequence>MSVFLRRFINHKKYILILMSTVFVGGFLFGFFQYSLANQDIKDFFQNLFYLNCEGYQNQYQQYVIQSGVYILICTYLSSSYFGHVGLLFLLFLKGLQLSFSFVYVFSHIPVSFVLIVLLCVEMILEIAICFILNIVCIHISIYVTLITFYIEQNFNIKSMMNYRLNNIIITLILFSLSLAFRIYVIPMF</sequence>
<feature type="transmembrane region" description="Helical" evidence="1">
    <location>
        <begin position="100"/>
        <end position="125"/>
    </location>
</feature>
<feature type="transmembrane region" description="Helical" evidence="1">
    <location>
        <begin position="131"/>
        <end position="151"/>
    </location>
</feature>
<proteinExistence type="predicted"/>
<feature type="transmembrane region" description="Helical" evidence="1">
    <location>
        <begin position="163"/>
        <end position="185"/>
    </location>
</feature>
<organism evidence="2 3">
    <name type="scientific">Longibaculum muris</name>
    <dbReference type="NCBI Taxonomy" id="1796628"/>
    <lineage>
        <taxon>Bacteria</taxon>
        <taxon>Bacillati</taxon>
        <taxon>Bacillota</taxon>
        <taxon>Erysipelotrichia</taxon>
        <taxon>Erysipelotrichales</taxon>
        <taxon>Coprobacillaceae</taxon>
        <taxon>Longibaculum</taxon>
    </lineage>
</organism>
<keyword evidence="3" id="KW-1185">Reference proteome</keyword>
<dbReference type="EMBL" id="SMCQ01000013">
    <property type="protein sequence ID" value="TCV98504.1"/>
    <property type="molecule type" value="Genomic_DNA"/>
</dbReference>
<evidence type="ECO:0000256" key="1">
    <source>
        <dbReference type="SAM" id="Phobius"/>
    </source>
</evidence>
<evidence type="ECO:0000313" key="3">
    <source>
        <dbReference type="Proteomes" id="UP000295515"/>
    </source>
</evidence>
<evidence type="ECO:0008006" key="4">
    <source>
        <dbReference type="Google" id="ProtNLM"/>
    </source>
</evidence>
<comment type="caution">
    <text evidence="2">The sequence shown here is derived from an EMBL/GenBank/DDBJ whole genome shotgun (WGS) entry which is preliminary data.</text>
</comment>
<protein>
    <recommendedName>
        <fullName evidence="4">Stage II sporulation protein M</fullName>
    </recommendedName>
</protein>
<dbReference type="AlphaFoldDB" id="A0A4R3Z3L0"/>
<name>A0A4R3Z3L0_9FIRM</name>
<gene>
    <name evidence="2" type="ORF">EDD60_11398</name>
</gene>
<feature type="transmembrane region" description="Helical" evidence="1">
    <location>
        <begin position="14"/>
        <end position="34"/>
    </location>
</feature>
<dbReference type="GeneID" id="98915739"/>
<dbReference type="Proteomes" id="UP000295515">
    <property type="component" value="Unassembled WGS sequence"/>
</dbReference>
<feature type="transmembrane region" description="Helical" evidence="1">
    <location>
        <begin position="69"/>
        <end position="93"/>
    </location>
</feature>
<keyword evidence="1" id="KW-1133">Transmembrane helix</keyword>
<evidence type="ECO:0000313" key="2">
    <source>
        <dbReference type="EMBL" id="TCV98504.1"/>
    </source>
</evidence>
<keyword evidence="1" id="KW-0472">Membrane</keyword>
<keyword evidence="1" id="KW-0812">Transmembrane</keyword>
<reference evidence="2 3" key="1">
    <citation type="submission" date="2019-03" db="EMBL/GenBank/DDBJ databases">
        <title>Genomic Encyclopedia of Type Strains, Phase IV (KMG-IV): sequencing the most valuable type-strain genomes for metagenomic binning, comparative biology and taxonomic classification.</title>
        <authorList>
            <person name="Goeker M."/>
        </authorList>
    </citation>
    <scope>NUCLEOTIDE SEQUENCE [LARGE SCALE GENOMIC DNA]</scope>
    <source>
        <strain evidence="2 3">DSM 29487</strain>
    </source>
</reference>
<dbReference type="RefSeq" id="WP_066443221.1">
    <property type="nucleotide sequence ID" value="NZ_JANKBF010000013.1"/>
</dbReference>
<accession>A0A4R3Z3L0</accession>